<dbReference type="OrthoDB" id="9813321at2"/>
<feature type="domain" description="Putative regulatory protein FmdB zinc ribbon" evidence="2">
    <location>
        <begin position="1"/>
        <end position="41"/>
    </location>
</feature>
<dbReference type="Proteomes" id="UP000295142">
    <property type="component" value="Unassembled WGS sequence"/>
</dbReference>
<keyword evidence="4" id="KW-1185">Reference proteome</keyword>
<accession>A0A4R2KJ26</accession>
<dbReference type="InterPro" id="IPR013429">
    <property type="entry name" value="Regulatory_FmdB_Zinc_ribbon"/>
</dbReference>
<dbReference type="Pfam" id="PF09723">
    <property type="entry name" value="Zn_ribbon_8"/>
    <property type="match status" value="1"/>
</dbReference>
<protein>
    <submittedName>
        <fullName evidence="3">Putative FmdB family regulatory protein</fullName>
    </submittedName>
</protein>
<evidence type="ECO:0000259" key="2">
    <source>
        <dbReference type="SMART" id="SM00834"/>
    </source>
</evidence>
<feature type="region of interest" description="Disordered" evidence="1">
    <location>
        <begin position="55"/>
        <end position="78"/>
    </location>
</feature>
<dbReference type="RefSeq" id="WP_132542958.1">
    <property type="nucleotide sequence ID" value="NZ_SLWW01000004.1"/>
</dbReference>
<dbReference type="AlphaFoldDB" id="A0A4R2KJ26"/>
<sequence length="78" mass="8546">MPIYAYRCGACGAECEQFVRGDDAPPVCPDCGSADLQRLLSRLARPGKTGKMIEGARRQAAKEGHFSNYAKSERPKTR</sequence>
<dbReference type="EMBL" id="SLWW01000004">
    <property type="protein sequence ID" value="TCO72417.1"/>
    <property type="molecule type" value="Genomic_DNA"/>
</dbReference>
<reference evidence="3 4" key="1">
    <citation type="submission" date="2019-03" db="EMBL/GenBank/DDBJ databases">
        <title>Genomic Encyclopedia of Type Strains, Phase IV (KMG-IV): sequencing the most valuable type-strain genomes for metagenomic binning, comparative biology and taxonomic classification.</title>
        <authorList>
            <person name="Goeker M."/>
        </authorList>
    </citation>
    <scope>NUCLEOTIDE SEQUENCE [LARGE SCALE GENOMIC DNA]</scope>
    <source>
        <strain evidence="3 4">DSM 4868</strain>
    </source>
</reference>
<comment type="caution">
    <text evidence="3">The sequence shown here is derived from an EMBL/GenBank/DDBJ whole genome shotgun (WGS) entry which is preliminary data.</text>
</comment>
<evidence type="ECO:0000313" key="4">
    <source>
        <dbReference type="Proteomes" id="UP000295142"/>
    </source>
</evidence>
<proteinExistence type="predicted"/>
<dbReference type="NCBIfam" id="TIGR02605">
    <property type="entry name" value="CxxC_CxxC_SSSS"/>
    <property type="match status" value="1"/>
</dbReference>
<evidence type="ECO:0000256" key="1">
    <source>
        <dbReference type="SAM" id="MobiDB-lite"/>
    </source>
</evidence>
<gene>
    <name evidence="3" type="ORF">EV655_104104</name>
</gene>
<dbReference type="SMART" id="SM00834">
    <property type="entry name" value="CxxC_CXXC_SSSS"/>
    <property type="match status" value="1"/>
</dbReference>
<name>A0A4R2KJ26_9RHOB</name>
<evidence type="ECO:0000313" key="3">
    <source>
        <dbReference type="EMBL" id="TCO72417.1"/>
    </source>
</evidence>
<organism evidence="3 4">
    <name type="scientific">Rhodovulum euryhalinum</name>
    <dbReference type="NCBI Taxonomy" id="35805"/>
    <lineage>
        <taxon>Bacteria</taxon>
        <taxon>Pseudomonadati</taxon>
        <taxon>Pseudomonadota</taxon>
        <taxon>Alphaproteobacteria</taxon>
        <taxon>Rhodobacterales</taxon>
        <taxon>Paracoccaceae</taxon>
        <taxon>Rhodovulum</taxon>
    </lineage>
</organism>